<reference evidence="5 6" key="1">
    <citation type="submission" date="2017-01" db="EMBL/GenBank/DDBJ databases">
        <title>A new Hymenobacter.</title>
        <authorList>
            <person name="Liang Y."/>
            <person name="Feng F."/>
        </authorList>
    </citation>
    <scope>NUCLEOTIDE SEQUENCE [LARGE SCALE GENOMIC DNA]</scope>
    <source>
        <strain evidence="5">MIMBbqt21</strain>
    </source>
</reference>
<dbReference type="RefSeq" id="WP_086596631.1">
    <property type="nucleotide sequence ID" value="NZ_MTSE01000021.1"/>
</dbReference>
<keyword evidence="6" id="KW-1185">Reference proteome</keyword>
<evidence type="ECO:0000256" key="3">
    <source>
        <dbReference type="SAM" id="MobiDB-lite"/>
    </source>
</evidence>
<dbReference type="InterPro" id="IPR036856">
    <property type="entry name" value="Ald_Oxase/Xan_DH_a/b_sf"/>
</dbReference>
<dbReference type="InterPro" id="IPR046867">
    <property type="entry name" value="AldOxase/xan_DH_MoCoBD2"/>
</dbReference>
<dbReference type="GO" id="GO:0016491">
    <property type="term" value="F:oxidoreductase activity"/>
    <property type="evidence" value="ECO:0007669"/>
    <property type="project" value="UniProtKB-KW"/>
</dbReference>
<dbReference type="Pfam" id="PF20256">
    <property type="entry name" value="MoCoBD_2"/>
    <property type="match status" value="1"/>
</dbReference>
<proteinExistence type="predicted"/>
<keyword evidence="1" id="KW-0500">Molybdenum</keyword>
<keyword evidence="2" id="KW-0560">Oxidoreductase</keyword>
<gene>
    <name evidence="5" type="ORF">BXP70_23870</name>
</gene>
<dbReference type="Pfam" id="PF01315">
    <property type="entry name" value="Ald_Xan_dh_C"/>
    <property type="match status" value="1"/>
</dbReference>
<protein>
    <recommendedName>
        <fullName evidence="4">Aldehyde oxidase/xanthine dehydrogenase a/b hammerhead domain-containing protein</fullName>
    </recommendedName>
</protein>
<feature type="region of interest" description="Disordered" evidence="3">
    <location>
        <begin position="1"/>
        <end position="26"/>
    </location>
</feature>
<evidence type="ECO:0000256" key="1">
    <source>
        <dbReference type="ARBA" id="ARBA00022505"/>
    </source>
</evidence>
<dbReference type="SMART" id="SM01008">
    <property type="entry name" value="Ald_Xan_dh_C"/>
    <property type="match status" value="1"/>
</dbReference>
<dbReference type="PANTHER" id="PTHR11908:SF132">
    <property type="entry name" value="ALDEHYDE OXIDASE 1-RELATED"/>
    <property type="match status" value="1"/>
</dbReference>
<dbReference type="Proteomes" id="UP000194873">
    <property type="component" value="Unassembled WGS sequence"/>
</dbReference>
<dbReference type="Gene3D" id="3.30.365.10">
    <property type="entry name" value="Aldehyde oxidase/xanthine dehydrogenase, molybdopterin binding domain"/>
    <property type="match status" value="4"/>
</dbReference>
<evidence type="ECO:0000313" key="5">
    <source>
        <dbReference type="EMBL" id="OUJ70590.1"/>
    </source>
</evidence>
<dbReference type="OrthoDB" id="9759099at2"/>
<feature type="domain" description="Aldehyde oxidase/xanthine dehydrogenase a/b hammerhead" evidence="4">
    <location>
        <begin position="32"/>
        <end position="146"/>
    </location>
</feature>
<sequence>MVSDYSSPANAKLPPLPAPGSPRRLEGHDKLTGRARYAGDFTADLTGGVLDAAVVVTSTQATGRILSIDARAASQLTGVRLVLTHETAPRLHSVMATNGAEIGDLLPLQDDKLHYYGQAVAVVVADTLATARDAAALVQVTYSAPEPDAAFTLAQGRGRAQDVKKVGAGDPGQVQVGHPEKAFAAAPHQVDMTFDTAAHHHNAMEPGAIVAAWDADGGLTVHLPTQFSYGDAVILGEAFGFGLKERLPNIVAQVLGGIEFHHKVRVVSTMTGGAFGSKNANVHLLLAPMAAKLTGRPVKLVLDRAQTFTLMPFRGEMHQRIRLGADAEGRLQAVLHDALLAKGTAGQFVAPIGEGTTKVYATPNLGLHVQAAALDTNAPGWMRGPGAPNGQFALESALDTLAHQLDLDPLEIRLRNYAETEPDTGKEWSSKALRECYAQGAARVGWHHRNPQVGSMRAANGRLIGYGMATAIYPTLQLPARARVELGADGRAVVQTANHEIGQGMITAFTQLAAETLGLPLEHVRLEWGDTRLPYGGMTVGSMTTLSGGAAILEAAQQVQKALLKRVVTDKASPLHGLAPDELRVENGHMVGPGGASESVAAAMARHPEAPIREEATTGRTMGHSSYGREAFGAEFAVVSVDPDTMHVQVERLVGAFAGGRILNPLLVRSQLMGSMVWGLGQALLEQSEMDERTGHWLNDSLGEALVPTNADVADIDVILVEEDDSRGHPLGVKGLGELGITGVAAAIANAIYHATGQRITSLPITLDKLLATPH</sequence>
<dbReference type="InterPro" id="IPR037165">
    <property type="entry name" value="AldOxase/xan_DH_Mopterin-bd_sf"/>
</dbReference>
<evidence type="ECO:0000256" key="2">
    <source>
        <dbReference type="ARBA" id="ARBA00023002"/>
    </source>
</evidence>
<organism evidence="5 6">
    <name type="scientific">Hymenobacter crusticola</name>
    <dbReference type="NCBI Taxonomy" id="1770526"/>
    <lineage>
        <taxon>Bacteria</taxon>
        <taxon>Pseudomonadati</taxon>
        <taxon>Bacteroidota</taxon>
        <taxon>Cytophagia</taxon>
        <taxon>Cytophagales</taxon>
        <taxon>Hymenobacteraceae</taxon>
        <taxon>Hymenobacter</taxon>
    </lineage>
</organism>
<evidence type="ECO:0000259" key="4">
    <source>
        <dbReference type="SMART" id="SM01008"/>
    </source>
</evidence>
<name>A0A243W7P0_9BACT</name>
<evidence type="ECO:0000313" key="6">
    <source>
        <dbReference type="Proteomes" id="UP000194873"/>
    </source>
</evidence>
<dbReference type="EMBL" id="MTSE01000021">
    <property type="protein sequence ID" value="OUJ70590.1"/>
    <property type="molecule type" value="Genomic_DNA"/>
</dbReference>
<dbReference type="InterPro" id="IPR000674">
    <property type="entry name" value="Ald_Oxase/Xan_DH_a/b"/>
</dbReference>
<dbReference type="PANTHER" id="PTHR11908">
    <property type="entry name" value="XANTHINE DEHYDROGENASE"/>
    <property type="match status" value="1"/>
</dbReference>
<dbReference type="SUPFAM" id="SSF56003">
    <property type="entry name" value="Molybdenum cofactor-binding domain"/>
    <property type="match status" value="1"/>
</dbReference>
<dbReference type="SUPFAM" id="SSF54665">
    <property type="entry name" value="CO dehydrogenase molybdoprotein N-domain-like"/>
    <property type="match status" value="1"/>
</dbReference>
<dbReference type="InterPro" id="IPR008274">
    <property type="entry name" value="AldOxase/xan_DH_MoCoBD1"/>
</dbReference>
<dbReference type="Pfam" id="PF02738">
    <property type="entry name" value="MoCoBD_1"/>
    <property type="match status" value="1"/>
</dbReference>
<dbReference type="Gene3D" id="3.90.1170.50">
    <property type="entry name" value="Aldehyde oxidase/xanthine dehydrogenase, a/b hammerhead"/>
    <property type="match status" value="1"/>
</dbReference>
<accession>A0A243W7P0</accession>
<dbReference type="AlphaFoldDB" id="A0A243W7P0"/>
<dbReference type="InterPro" id="IPR016208">
    <property type="entry name" value="Ald_Oxase/xanthine_DH-like"/>
</dbReference>
<comment type="caution">
    <text evidence="5">The sequence shown here is derived from an EMBL/GenBank/DDBJ whole genome shotgun (WGS) entry which is preliminary data.</text>
</comment>
<dbReference type="GO" id="GO:0005506">
    <property type="term" value="F:iron ion binding"/>
    <property type="evidence" value="ECO:0007669"/>
    <property type="project" value="InterPro"/>
</dbReference>